<gene>
    <name evidence="2" type="ORF">X975_04160</name>
</gene>
<accession>A0A087U3F5</accession>
<dbReference type="Proteomes" id="UP000054359">
    <property type="component" value="Unassembled WGS sequence"/>
</dbReference>
<dbReference type="EMBL" id="KK117978">
    <property type="protein sequence ID" value="KFM71894.1"/>
    <property type="molecule type" value="Genomic_DNA"/>
</dbReference>
<reference evidence="2 3" key="1">
    <citation type="submission" date="2013-11" db="EMBL/GenBank/DDBJ databases">
        <title>Genome sequencing of Stegodyphus mimosarum.</title>
        <authorList>
            <person name="Bechsgaard J."/>
        </authorList>
    </citation>
    <scope>NUCLEOTIDE SEQUENCE [LARGE SCALE GENOMIC DNA]</scope>
</reference>
<protein>
    <recommendedName>
        <fullName evidence="1">C-type lectin domain-containing protein</fullName>
    </recommendedName>
</protein>
<dbReference type="AlphaFoldDB" id="A0A087U3F5"/>
<evidence type="ECO:0000313" key="2">
    <source>
        <dbReference type="EMBL" id="KFM71894.1"/>
    </source>
</evidence>
<dbReference type="InterPro" id="IPR016186">
    <property type="entry name" value="C-type_lectin-like/link_sf"/>
</dbReference>
<organism evidence="2 3">
    <name type="scientific">Stegodyphus mimosarum</name>
    <name type="common">African social velvet spider</name>
    <dbReference type="NCBI Taxonomy" id="407821"/>
    <lineage>
        <taxon>Eukaryota</taxon>
        <taxon>Metazoa</taxon>
        <taxon>Ecdysozoa</taxon>
        <taxon>Arthropoda</taxon>
        <taxon>Chelicerata</taxon>
        <taxon>Arachnida</taxon>
        <taxon>Araneae</taxon>
        <taxon>Araneomorphae</taxon>
        <taxon>Entelegynae</taxon>
        <taxon>Eresoidea</taxon>
        <taxon>Eresidae</taxon>
        <taxon>Stegodyphus</taxon>
    </lineage>
</organism>
<keyword evidence="3" id="KW-1185">Reference proteome</keyword>
<dbReference type="InterPro" id="IPR016187">
    <property type="entry name" value="CTDL_fold"/>
</dbReference>
<dbReference type="InterPro" id="IPR001304">
    <property type="entry name" value="C-type_lectin-like"/>
</dbReference>
<evidence type="ECO:0000259" key="1">
    <source>
        <dbReference type="Pfam" id="PF00059"/>
    </source>
</evidence>
<feature type="non-terminal residue" evidence="2">
    <location>
        <position position="69"/>
    </location>
</feature>
<dbReference type="Gene3D" id="3.10.100.10">
    <property type="entry name" value="Mannose-Binding Protein A, subunit A"/>
    <property type="match status" value="1"/>
</dbReference>
<dbReference type="OrthoDB" id="6419766at2759"/>
<proteinExistence type="predicted"/>
<evidence type="ECO:0000313" key="3">
    <source>
        <dbReference type="Proteomes" id="UP000054359"/>
    </source>
</evidence>
<dbReference type="CDD" id="cd00037">
    <property type="entry name" value="CLECT"/>
    <property type="match status" value="1"/>
</dbReference>
<dbReference type="SUPFAM" id="SSF56436">
    <property type="entry name" value="C-type lectin-like"/>
    <property type="match status" value="1"/>
</dbReference>
<name>A0A087U3F5_STEMI</name>
<sequence>MFELRNGNCYLVGKLETSWSTARQICSEAKAKLAVVENAEQEAILHDLTRSSYSYMSGIIYWVGAYASA</sequence>
<feature type="domain" description="C-type lectin" evidence="1">
    <location>
        <begin position="17"/>
        <end position="55"/>
    </location>
</feature>
<dbReference type="Pfam" id="PF00059">
    <property type="entry name" value="Lectin_C"/>
    <property type="match status" value="1"/>
</dbReference>